<evidence type="ECO:0000313" key="1">
    <source>
        <dbReference type="EMBL" id="JAE33853.1"/>
    </source>
</evidence>
<reference evidence="1" key="2">
    <citation type="journal article" date="2015" name="Data Brief">
        <title>Shoot transcriptome of the giant reed, Arundo donax.</title>
        <authorList>
            <person name="Barrero R.A."/>
            <person name="Guerrero F.D."/>
            <person name="Moolhuijzen P."/>
            <person name="Goolsby J.A."/>
            <person name="Tidwell J."/>
            <person name="Bellgard S.E."/>
            <person name="Bellgard M.I."/>
        </authorList>
    </citation>
    <scope>NUCLEOTIDE SEQUENCE</scope>
    <source>
        <tissue evidence="1">Shoot tissue taken approximately 20 cm above the soil surface</tissue>
    </source>
</reference>
<dbReference type="EMBL" id="GBRH01164043">
    <property type="protein sequence ID" value="JAE33853.1"/>
    <property type="molecule type" value="Transcribed_RNA"/>
</dbReference>
<name>A0A0A9HLR8_ARUDO</name>
<dbReference type="AlphaFoldDB" id="A0A0A9HLR8"/>
<sequence length="41" mass="4585">MNLSHGPVECKLPLIQQEVSSIFMNTLFQCMFIGISSLQIS</sequence>
<protein>
    <submittedName>
        <fullName evidence="1">Uncharacterized protein</fullName>
    </submittedName>
</protein>
<reference evidence="1" key="1">
    <citation type="submission" date="2014-09" db="EMBL/GenBank/DDBJ databases">
        <authorList>
            <person name="Magalhaes I.L.F."/>
            <person name="Oliveira U."/>
            <person name="Santos F.R."/>
            <person name="Vidigal T.H.D.A."/>
            <person name="Brescovit A.D."/>
            <person name="Santos A.J."/>
        </authorList>
    </citation>
    <scope>NUCLEOTIDE SEQUENCE</scope>
    <source>
        <tissue evidence="1">Shoot tissue taken approximately 20 cm above the soil surface</tissue>
    </source>
</reference>
<organism evidence="1">
    <name type="scientific">Arundo donax</name>
    <name type="common">Giant reed</name>
    <name type="synonym">Donax arundinaceus</name>
    <dbReference type="NCBI Taxonomy" id="35708"/>
    <lineage>
        <taxon>Eukaryota</taxon>
        <taxon>Viridiplantae</taxon>
        <taxon>Streptophyta</taxon>
        <taxon>Embryophyta</taxon>
        <taxon>Tracheophyta</taxon>
        <taxon>Spermatophyta</taxon>
        <taxon>Magnoliopsida</taxon>
        <taxon>Liliopsida</taxon>
        <taxon>Poales</taxon>
        <taxon>Poaceae</taxon>
        <taxon>PACMAD clade</taxon>
        <taxon>Arundinoideae</taxon>
        <taxon>Arundineae</taxon>
        <taxon>Arundo</taxon>
    </lineage>
</organism>
<accession>A0A0A9HLR8</accession>
<proteinExistence type="predicted"/>